<evidence type="ECO:0000256" key="2">
    <source>
        <dbReference type="ARBA" id="ARBA00006214"/>
    </source>
</evidence>
<evidence type="ECO:0000256" key="10">
    <source>
        <dbReference type="SAM" id="MobiDB-lite"/>
    </source>
</evidence>
<gene>
    <name evidence="13" type="ORF">ICT70_13110</name>
</gene>
<keyword evidence="8" id="KW-1015">Disulfide bond</keyword>
<dbReference type="PANTHER" id="PTHR34573:SF1">
    <property type="entry name" value="VITAMIN K EPOXIDE REDUCTASE DOMAIN-CONTAINING PROTEIN"/>
    <property type="match status" value="1"/>
</dbReference>
<evidence type="ECO:0000256" key="11">
    <source>
        <dbReference type="SAM" id="Phobius"/>
    </source>
</evidence>
<dbReference type="RefSeq" id="WP_191157374.1">
    <property type="nucleotide sequence ID" value="NZ_JACWUN010000017.1"/>
</dbReference>
<keyword evidence="4" id="KW-0874">Quinone</keyword>
<dbReference type="AlphaFoldDB" id="A0A8J6QVE5"/>
<keyword evidence="9" id="KW-0676">Redox-active center</keyword>
<proteinExistence type="inferred from homology"/>
<evidence type="ECO:0000256" key="9">
    <source>
        <dbReference type="ARBA" id="ARBA00023284"/>
    </source>
</evidence>
<dbReference type="PANTHER" id="PTHR34573">
    <property type="entry name" value="VKC DOMAIN-CONTAINING PROTEIN"/>
    <property type="match status" value="1"/>
</dbReference>
<dbReference type="GO" id="GO:0016020">
    <property type="term" value="C:membrane"/>
    <property type="evidence" value="ECO:0007669"/>
    <property type="project" value="UniProtKB-SubCell"/>
</dbReference>
<reference evidence="13" key="1">
    <citation type="submission" date="2020-09" db="EMBL/GenBank/DDBJ databases">
        <title>Pelobacter alkaliphilus sp. nov., a novel anaerobic arsenate-reducing bacterium from terrestrial mud volcano.</title>
        <authorList>
            <person name="Khomyakova M.A."/>
            <person name="Merkel A.Y."/>
            <person name="Slobodkin A.I."/>
        </authorList>
    </citation>
    <scope>NUCLEOTIDE SEQUENCE</scope>
    <source>
        <strain evidence="13">M08fum</strain>
    </source>
</reference>
<keyword evidence="5 11" id="KW-1133">Transmembrane helix</keyword>
<dbReference type="InterPro" id="IPR038354">
    <property type="entry name" value="VKOR_sf"/>
</dbReference>
<keyword evidence="3 11" id="KW-0812">Transmembrane</keyword>
<feature type="region of interest" description="Disordered" evidence="10">
    <location>
        <begin position="1"/>
        <end position="44"/>
    </location>
</feature>
<evidence type="ECO:0000256" key="1">
    <source>
        <dbReference type="ARBA" id="ARBA00004141"/>
    </source>
</evidence>
<keyword evidence="7 11" id="KW-0472">Membrane</keyword>
<evidence type="ECO:0000313" key="14">
    <source>
        <dbReference type="Proteomes" id="UP000632828"/>
    </source>
</evidence>
<evidence type="ECO:0000256" key="8">
    <source>
        <dbReference type="ARBA" id="ARBA00023157"/>
    </source>
</evidence>
<evidence type="ECO:0000256" key="7">
    <source>
        <dbReference type="ARBA" id="ARBA00023136"/>
    </source>
</evidence>
<keyword evidence="14" id="KW-1185">Reference proteome</keyword>
<dbReference type="InterPro" id="IPR012932">
    <property type="entry name" value="VKOR"/>
</dbReference>
<feature type="transmembrane region" description="Helical" evidence="11">
    <location>
        <begin position="182"/>
        <end position="204"/>
    </location>
</feature>
<evidence type="ECO:0000256" key="3">
    <source>
        <dbReference type="ARBA" id="ARBA00022692"/>
    </source>
</evidence>
<evidence type="ECO:0000259" key="12">
    <source>
        <dbReference type="SMART" id="SM00756"/>
    </source>
</evidence>
<feature type="domain" description="Vitamin K epoxide reductase" evidence="12">
    <location>
        <begin position="42"/>
        <end position="173"/>
    </location>
</feature>
<dbReference type="Gene3D" id="1.20.1440.130">
    <property type="entry name" value="VKOR domain"/>
    <property type="match status" value="1"/>
</dbReference>
<dbReference type="GO" id="GO:0016491">
    <property type="term" value="F:oxidoreductase activity"/>
    <property type="evidence" value="ECO:0007669"/>
    <property type="project" value="UniProtKB-KW"/>
</dbReference>
<evidence type="ECO:0000256" key="4">
    <source>
        <dbReference type="ARBA" id="ARBA00022719"/>
    </source>
</evidence>
<evidence type="ECO:0000313" key="13">
    <source>
        <dbReference type="EMBL" id="MBD1401600.1"/>
    </source>
</evidence>
<evidence type="ECO:0000256" key="6">
    <source>
        <dbReference type="ARBA" id="ARBA00023002"/>
    </source>
</evidence>
<feature type="transmembrane region" description="Helical" evidence="11">
    <location>
        <begin position="49"/>
        <end position="70"/>
    </location>
</feature>
<dbReference type="Proteomes" id="UP000632828">
    <property type="component" value="Unassembled WGS sequence"/>
</dbReference>
<comment type="subcellular location">
    <subcellularLocation>
        <location evidence="1">Membrane</location>
        <topology evidence="1">Multi-pass membrane protein</topology>
    </subcellularLocation>
</comment>
<keyword evidence="6" id="KW-0560">Oxidoreductase</keyword>
<dbReference type="Pfam" id="PF07884">
    <property type="entry name" value="VKOR"/>
    <property type="match status" value="1"/>
</dbReference>
<protein>
    <submittedName>
        <fullName evidence="13">Vitamin K epoxide reductase family protein</fullName>
    </submittedName>
</protein>
<evidence type="ECO:0000256" key="5">
    <source>
        <dbReference type="ARBA" id="ARBA00022989"/>
    </source>
</evidence>
<accession>A0A8J6QVE5</accession>
<sequence>MSKIKNRKKTSTEKAPLPQETASPERPVKQGKKKQPPGLKQRKHPNWPVTVLAGIGMALTLYLTLTVWFGNTPLHCAEGSACDIVQQSRWGTFLGMPTAFWGFMTYAALTFIGFKIRNPEQHWKSAWIVALIGVGYSIYLTLVSHFVINALCPYCLVSLAIMVATFGVIMTQRPERMKNFKFKSWSVQTAIVALIIIGGMHLHYSGVFHPAAGPEDPYLKGLATHLAQGDAIFYGTFW</sequence>
<feature type="transmembrane region" description="Helical" evidence="11">
    <location>
        <begin position="90"/>
        <end position="114"/>
    </location>
</feature>
<feature type="compositionally biased region" description="Basic residues" evidence="10">
    <location>
        <begin position="29"/>
        <end position="44"/>
    </location>
</feature>
<dbReference type="CDD" id="cd12916">
    <property type="entry name" value="VKOR_1"/>
    <property type="match status" value="1"/>
</dbReference>
<dbReference type="EMBL" id="JACWUN010000017">
    <property type="protein sequence ID" value="MBD1401600.1"/>
    <property type="molecule type" value="Genomic_DNA"/>
</dbReference>
<dbReference type="InterPro" id="IPR044698">
    <property type="entry name" value="VKOR/LTO1"/>
</dbReference>
<dbReference type="GO" id="GO:0048038">
    <property type="term" value="F:quinone binding"/>
    <property type="evidence" value="ECO:0007669"/>
    <property type="project" value="UniProtKB-KW"/>
</dbReference>
<name>A0A8J6QVE5_9BACT</name>
<comment type="similarity">
    <text evidence="2">Belongs to the VKOR family.</text>
</comment>
<feature type="transmembrane region" description="Helical" evidence="11">
    <location>
        <begin position="126"/>
        <end position="142"/>
    </location>
</feature>
<dbReference type="SMART" id="SM00756">
    <property type="entry name" value="VKc"/>
    <property type="match status" value="1"/>
</dbReference>
<organism evidence="13 14">
    <name type="scientific">Pelovirga terrestris</name>
    <dbReference type="NCBI Taxonomy" id="2771352"/>
    <lineage>
        <taxon>Bacteria</taxon>
        <taxon>Pseudomonadati</taxon>
        <taxon>Thermodesulfobacteriota</taxon>
        <taxon>Desulfuromonadia</taxon>
        <taxon>Geobacterales</taxon>
        <taxon>Geobacteraceae</taxon>
        <taxon>Pelovirga</taxon>
    </lineage>
</organism>
<feature type="transmembrane region" description="Helical" evidence="11">
    <location>
        <begin position="148"/>
        <end position="170"/>
    </location>
</feature>
<comment type="caution">
    <text evidence="13">The sequence shown here is derived from an EMBL/GenBank/DDBJ whole genome shotgun (WGS) entry which is preliminary data.</text>
</comment>